<dbReference type="OrthoDB" id="191979at2759"/>
<keyword evidence="3" id="KW-0472">Membrane</keyword>
<dbReference type="EMBL" id="JH930474">
    <property type="protein sequence ID" value="EKM53664.1"/>
    <property type="molecule type" value="Genomic_DNA"/>
</dbReference>
<dbReference type="GO" id="GO:0016491">
    <property type="term" value="F:oxidoreductase activity"/>
    <property type="evidence" value="ECO:0007669"/>
    <property type="project" value="UniProtKB-KW"/>
</dbReference>
<evidence type="ECO:0000313" key="4">
    <source>
        <dbReference type="EMBL" id="EKM53664.1"/>
    </source>
</evidence>
<dbReference type="PANTHER" id="PTHR43157:SF31">
    <property type="entry name" value="PHOSPHATIDYLINOSITOL-GLYCAN BIOSYNTHESIS CLASS F PROTEIN"/>
    <property type="match status" value="1"/>
</dbReference>
<evidence type="ECO:0000256" key="1">
    <source>
        <dbReference type="ARBA" id="ARBA00023002"/>
    </source>
</evidence>
<dbReference type="PANTHER" id="PTHR43157">
    <property type="entry name" value="PHOSPHATIDYLINOSITOL-GLYCAN BIOSYNTHESIS CLASS F PROTEIN-RELATED"/>
    <property type="match status" value="1"/>
</dbReference>
<feature type="compositionally biased region" description="Acidic residues" evidence="2">
    <location>
        <begin position="527"/>
        <end position="537"/>
    </location>
</feature>
<feature type="region of interest" description="Disordered" evidence="2">
    <location>
        <begin position="491"/>
        <end position="538"/>
    </location>
</feature>
<dbReference type="FunCoup" id="K5W3Z1">
    <property type="interactions" value="10"/>
</dbReference>
<keyword evidence="5" id="KW-1185">Reference proteome</keyword>
<dbReference type="KEGG" id="pco:PHACADRAFT_260140"/>
<sequence>MYLSITLHAFSSVLERHTLCRQRDGRKATAWCGRSQRSQLYLIPRRLRHIQSSPSTTPPLLHRIAYMVLKAAYALATYVLPTGYYWHAAIGITSLVVTYAFAQGKTTDRERDLHARTILVTGAFTPLGLTTISGLASRGANIIAISPYPLDHPFNTLIIPALRTTAKNENIFAEHADLSSPVSIREFCTKFLTEGDQRLDAIVFAHEYYGIGSLFASKPSHEKKREAASLATFLIVTLLLPAFLVAPVERDIRIVSVVNPYYAAAVPSFSSDLIASMTPGESPKKRSLFLAEGHRALRTIVLTRHLQRILNALPNRAPSLDLKTPGGVPVESQSSAGGSTAKESNAGAEDKSKSKFPSNIVAVTVAPGMSRTETIRIAMGADKTVDPDGYSTFGFILFILCLPEIWIFAKSSNMAVQIVLHALFLPTPFKRALAHLAAATATAAKTSSEIDETQGAEKTPSLIPNTLTEILKPGALYRECSVVTLRLPSLPPAAEQSSEEAKDGEKAAKTKKTQQKKGKDETNLQDGELDIEDDGEYGGEKVGRLAWEWFETHLKTWEASEEKPKKLATPQGSKD</sequence>
<feature type="region of interest" description="Disordered" evidence="2">
    <location>
        <begin position="321"/>
        <end position="353"/>
    </location>
</feature>
<keyword evidence="3" id="KW-1133">Transmembrane helix</keyword>
<feature type="compositionally biased region" description="Basic and acidic residues" evidence="2">
    <location>
        <begin position="499"/>
        <end position="508"/>
    </location>
</feature>
<keyword evidence="1" id="KW-0560">Oxidoreductase</keyword>
<evidence type="ECO:0000256" key="3">
    <source>
        <dbReference type="SAM" id="Phobius"/>
    </source>
</evidence>
<feature type="transmembrane region" description="Helical" evidence="3">
    <location>
        <begin position="84"/>
        <end position="102"/>
    </location>
</feature>
<dbReference type="InterPro" id="IPR036291">
    <property type="entry name" value="NAD(P)-bd_dom_sf"/>
</dbReference>
<organism evidence="4 5">
    <name type="scientific">Phanerochaete carnosa (strain HHB-10118-sp)</name>
    <name type="common">White-rot fungus</name>
    <name type="synonym">Peniophora carnosa</name>
    <dbReference type="NCBI Taxonomy" id="650164"/>
    <lineage>
        <taxon>Eukaryota</taxon>
        <taxon>Fungi</taxon>
        <taxon>Dikarya</taxon>
        <taxon>Basidiomycota</taxon>
        <taxon>Agaricomycotina</taxon>
        <taxon>Agaricomycetes</taxon>
        <taxon>Polyporales</taxon>
        <taxon>Phanerochaetaceae</taxon>
        <taxon>Phanerochaete</taxon>
    </lineage>
</organism>
<feature type="transmembrane region" description="Helical" evidence="3">
    <location>
        <begin position="227"/>
        <end position="246"/>
    </location>
</feature>
<dbReference type="InParanoid" id="K5W3Z1"/>
<dbReference type="SUPFAM" id="SSF51735">
    <property type="entry name" value="NAD(P)-binding Rossmann-fold domains"/>
    <property type="match status" value="1"/>
</dbReference>
<accession>K5W3Z1</accession>
<feature type="compositionally biased region" description="Polar residues" evidence="2">
    <location>
        <begin position="331"/>
        <end position="343"/>
    </location>
</feature>
<dbReference type="AlphaFoldDB" id="K5W3Z1"/>
<evidence type="ECO:0000256" key="2">
    <source>
        <dbReference type="SAM" id="MobiDB-lite"/>
    </source>
</evidence>
<evidence type="ECO:0008006" key="6">
    <source>
        <dbReference type="Google" id="ProtNLM"/>
    </source>
</evidence>
<dbReference type="GeneID" id="18917642"/>
<protein>
    <recommendedName>
        <fullName evidence="6">Ketoreductase (KR) domain-containing protein</fullName>
    </recommendedName>
</protein>
<proteinExistence type="predicted"/>
<gene>
    <name evidence="4" type="ORF">PHACADRAFT_260140</name>
</gene>
<evidence type="ECO:0000313" key="5">
    <source>
        <dbReference type="Proteomes" id="UP000008370"/>
    </source>
</evidence>
<dbReference type="Proteomes" id="UP000008370">
    <property type="component" value="Unassembled WGS sequence"/>
</dbReference>
<name>K5W3Z1_PHACS</name>
<dbReference type="Gene3D" id="3.40.50.720">
    <property type="entry name" value="NAD(P)-binding Rossmann-like Domain"/>
    <property type="match status" value="1"/>
</dbReference>
<dbReference type="HOGENOM" id="CLU_044761_0_0_1"/>
<keyword evidence="3" id="KW-0812">Transmembrane</keyword>
<reference evidence="4 5" key="1">
    <citation type="journal article" date="2012" name="BMC Genomics">
        <title>Comparative genomics of the white-rot fungi, Phanerochaete carnosa and P. chrysosporium, to elucidate the genetic basis of the distinct wood types they colonize.</title>
        <authorList>
            <person name="Suzuki H."/>
            <person name="MacDonald J."/>
            <person name="Syed K."/>
            <person name="Salamov A."/>
            <person name="Hori C."/>
            <person name="Aerts A."/>
            <person name="Henrissat B."/>
            <person name="Wiebenga A."/>
            <person name="vanKuyk P.A."/>
            <person name="Barry K."/>
            <person name="Lindquist E."/>
            <person name="LaButti K."/>
            <person name="Lapidus A."/>
            <person name="Lucas S."/>
            <person name="Coutinho P."/>
            <person name="Gong Y."/>
            <person name="Samejima M."/>
            <person name="Mahadevan R."/>
            <person name="Abou-Zaid M."/>
            <person name="de Vries R.P."/>
            <person name="Igarashi K."/>
            <person name="Yadav J.S."/>
            <person name="Grigoriev I.V."/>
            <person name="Master E.R."/>
        </authorList>
    </citation>
    <scope>NUCLEOTIDE SEQUENCE [LARGE SCALE GENOMIC DNA]</scope>
    <source>
        <strain evidence="4 5">HHB-10118-sp</strain>
    </source>
</reference>
<dbReference type="RefSeq" id="XP_007398348.1">
    <property type="nucleotide sequence ID" value="XM_007398286.1"/>
</dbReference>